<dbReference type="NCBIfam" id="TIGR02673">
    <property type="entry name" value="FtsE"/>
    <property type="match status" value="1"/>
</dbReference>
<dbReference type="SUPFAM" id="SSF52540">
    <property type="entry name" value="P-loop containing nucleoside triphosphate hydrolases"/>
    <property type="match status" value="1"/>
</dbReference>
<evidence type="ECO:0000256" key="8">
    <source>
        <dbReference type="ARBA" id="ARBA00023306"/>
    </source>
</evidence>
<feature type="compositionally biased region" description="Polar residues" evidence="10">
    <location>
        <begin position="270"/>
        <end position="293"/>
    </location>
</feature>
<evidence type="ECO:0000256" key="4">
    <source>
        <dbReference type="ARBA" id="ARBA00022618"/>
    </source>
</evidence>
<reference evidence="13" key="1">
    <citation type="journal article" date="2019" name="Int. J. Syst. Evol. Microbiol.">
        <title>The Global Catalogue of Microorganisms (GCM) 10K type strain sequencing project: providing services to taxonomists for standard genome sequencing and annotation.</title>
        <authorList>
            <consortium name="The Broad Institute Genomics Platform"/>
            <consortium name="The Broad Institute Genome Sequencing Center for Infectious Disease"/>
            <person name="Wu L."/>
            <person name="Ma J."/>
        </authorList>
    </citation>
    <scope>NUCLEOTIDE SEQUENCE [LARGE SCALE GENOMIC DNA]</scope>
    <source>
        <strain evidence="13">JCM 19129</strain>
    </source>
</reference>
<organism evidence="12 13">
    <name type="scientific">Nesterenkonia rhizosphaerae</name>
    <dbReference type="NCBI Taxonomy" id="1348272"/>
    <lineage>
        <taxon>Bacteria</taxon>
        <taxon>Bacillati</taxon>
        <taxon>Actinomycetota</taxon>
        <taxon>Actinomycetes</taxon>
        <taxon>Micrococcales</taxon>
        <taxon>Micrococcaceae</taxon>
        <taxon>Nesterenkonia</taxon>
    </lineage>
</organism>
<feature type="compositionally biased region" description="Basic and acidic residues" evidence="10">
    <location>
        <begin position="477"/>
        <end position="496"/>
    </location>
</feature>
<gene>
    <name evidence="9" type="primary">ftsE</name>
    <name evidence="12" type="ORF">GCM10025790_18870</name>
</gene>
<evidence type="ECO:0000256" key="6">
    <source>
        <dbReference type="ARBA" id="ARBA00022840"/>
    </source>
</evidence>
<evidence type="ECO:0000256" key="2">
    <source>
        <dbReference type="ARBA" id="ARBA00020019"/>
    </source>
</evidence>
<keyword evidence="5 9" id="KW-0547">Nucleotide-binding</keyword>
<dbReference type="InterPro" id="IPR003593">
    <property type="entry name" value="AAA+_ATPase"/>
</dbReference>
<comment type="subcellular location">
    <subcellularLocation>
        <location evidence="9">Cell membrane</location>
        <topology evidence="9">Peripheral membrane protein</topology>
        <orientation evidence="9">Cytoplasmic side</orientation>
    </subcellularLocation>
</comment>
<evidence type="ECO:0000256" key="1">
    <source>
        <dbReference type="ARBA" id="ARBA00005417"/>
    </source>
</evidence>
<keyword evidence="13" id="KW-1185">Reference proteome</keyword>
<evidence type="ECO:0000256" key="5">
    <source>
        <dbReference type="ARBA" id="ARBA00022741"/>
    </source>
</evidence>
<feature type="compositionally biased region" description="Basic and acidic residues" evidence="10">
    <location>
        <begin position="294"/>
        <end position="319"/>
    </location>
</feature>
<feature type="region of interest" description="Disordered" evidence="10">
    <location>
        <begin position="265"/>
        <end position="530"/>
    </location>
</feature>
<comment type="function">
    <text evidence="9">Part of the ABC transporter FtsEX involved in cellular division.</text>
</comment>
<dbReference type="Gene3D" id="3.40.50.300">
    <property type="entry name" value="P-loop containing nucleotide triphosphate hydrolases"/>
    <property type="match status" value="1"/>
</dbReference>
<dbReference type="EMBL" id="BAABLW010000007">
    <property type="protein sequence ID" value="GAA4922298.1"/>
    <property type="molecule type" value="Genomic_DNA"/>
</dbReference>
<feature type="compositionally biased region" description="Basic and acidic residues" evidence="10">
    <location>
        <begin position="372"/>
        <end position="382"/>
    </location>
</feature>
<dbReference type="PROSITE" id="PS50893">
    <property type="entry name" value="ABC_TRANSPORTER_2"/>
    <property type="match status" value="1"/>
</dbReference>
<feature type="domain" description="ABC transporter" evidence="11">
    <location>
        <begin position="2"/>
        <end position="238"/>
    </location>
</feature>
<dbReference type="Proteomes" id="UP001500368">
    <property type="component" value="Unassembled WGS sequence"/>
</dbReference>
<evidence type="ECO:0000259" key="11">
    <source>
        <dbReference type="PROSITE" id="PS50893"/>
    </source>
</evidence>
<name>A0ABP9FZ73_9MICC</name>
<dbReference type="SMART" id="SM00382">
    <property type="entry name" value="AAA"/>
    <property type="match status" value="1"/>
</dbReference>
<dbReference type="InterPro" id="IPR027417">
    <property type="entry name" value="P-loop_NTPase"/>
</dbReference>
<dbReference type="InterPro" id="IPR015854">
    <property type="entry name" value="ABC_transpr_LolD-like"/>
</dbReference>
<keyword evidence="8 9" id="KW-0131">Cell cycle</keyword>
<comment type="caution">
    <text evidence="12">The sequence shown here is derived from an EMBL/GenBank/DDBJ whole genome shotgun (WGS) entry which is preliminary data.</text>
</comment>
<comment type="subunit">
    <text evidence="9">Homodimer. Forms a membrane-associated complex with FtsX.</text>
</comment>
<feature type="compositionally biased region" description="Basic residues" evidence="10">
    <location>
        <begin position="518"/>
        <end position="530"/>
    </location>
</feature>
<feature type="compositionally biased region" description="Polar residues" evidence="10">
    <location>
        <begin position="456"/>
        <end position="472"/>
    </location>
</feature>
<dbReference type="InterPro" id="IPR005286">
    <property type="entry name" value="Cell_div_FtsE"/>
</dbReference>
<comment type="similarity">
    <text evidence="1 9">Belongs to the ABC transporter superfamily.</text>
</comment>
<evidence type="ECO:0000256" key="10">
    <source>
        <dbReference type="SAM" id="MobiDB-lite"/>
    </source>
</evidence>
<dbReference type="InterPro" id="IPR017871">
    <property type="entry name" value="ABC_transporter-like_CS"/>
</dbReference>
<sequence length="530" mass="57945">MIRFDQVSRFYQSGGKPALEDVTVEFNRGDFVFLIGASGSGKSTLLRMILREGLPQRGKITVAGQNLARMLERRVPEYRRSIGMVFQDFRLLPDKTVYENVAFAMRVIGAPRTQIRKRVMKILSRVGLENLAKRYPHEISGGEQQRAAIARAIVNSPAILLADEPTGNLDPRAAEEVMKILRWINASGTTVIMATHDRAIVDRMARRVVQLHRGKLVRDQQDGSYDAPEGSYAWELLTKEQEESGLRAHDPAPLLTQAVPMVAVGAAAERSQQQGTEQGSTDQARADQSSTERNSIEHPHDGEARVEPEVAPEDQRDTEPMDSAASLEHEPDPAPEETSVADAPEAELEPEQPMEPPAEQESAEDSAAASADSHRVIPREFRVTWPEDASDADPIESSSPAGVDAADMPALDGEAFEESPEATPQEPVETTDVAADEPETDALTPVPPKRIPGPPSRSTTQSRLAWLSQSEEPQGAETDKPAANEPAGEARPEVPKPRASASEASYSDTRRTAEQLRASKRGIFGRRGSR</sequence>
<keyword evidence="3 9" id="KW-1003">Cell membrane</keyword>
<evidence type="ECO:0000256" key="9">
    <source>
        <dbReference type="RuleBase" id="RU365094"/>
    </source>
</evidence>
<dbReference type="RefSeq" id="WP_345477774.1">
    <property type="nucleotide sequence ID" value="NZ_BAABLW010000007.1"/>
</dbReference>
<dbReference type="PANTHER" id="PTHR24220">
    <property type="entry name" value="IMPORT ATP-BINDING PROTEIN"/>
    <property type="match status" value="1"/>
</dbReference>
<evidence type="ECO:0000256" key="7">
    <source>
        <dbReference type="ARBA" id="ARBA00023136"/>
    </source>
</evidence>
<evidence type="ECO:0000256" key="3">
    <source>
        <dbReference type="ARBA" id="ARBA00022475"/>
    </source>
</evidence>
<protein>
    <recommendedName>
        <fullName evidence="2 9">Cell division ATP-binding protein FtsE</fullName>
    </recommendedName>
</protein>
<feature type="compositionally biased region" description="Pro residues" evidence="10">
    <location>
        <begin position="445"/>
        <end position="455"/>
    </location>
</feature>
<evidence type="ECO:0000313" key="13">
    <source>
        <dbReference type="Proteomes" id="UP001500368"/>
    </source>
</evidence>
<dbReference type="Pfam" id="PF00005">
    <property type="entry name" value="ABC_tran"/>
    <property type="match status" value="1"/>
</dbReference>
<keyword evidence="4 9" id="KW-0132">Cell division</keyword>
<proteinExistence type="inferred from homology"/>
<dbReference type="PROSITE" id="PS00211">
    <property type="entry name" value="ABC_TRANSPORTER_1"/>
    <property type="match status" value="1"/>
</dbReference>
<accession>A0ABP9FZ73</accession>
<evidence type="ECO:0000313" key="12">
    <source>
        <dbReference type="EMBL" id="GAA4922298.1"/>
    </source>
</evidence>
<dbReference type="PANTHER" id="PTHR24220:SF470">
    <property type="entry name" value="CELL DIVISION ATP-BINDING PROTEIN FTSE"/>
    <property type="match status" value="1"/>
</dbReference>
<keyword evidence="7 9" id="KW-0472">Membrane</keyword>
<keyword evidence="6 9" id="KW-0067">ATP-binding</keyword>
<dbReference type="InterPro" id="IPR003439">
    <property type="entry name" value="ABC_transporter-like_ATP-bd"/>
</dbReference>
<feature type="compositionally biased region" description="Low complexity" evidence="10">
    <location>
        <begin position="357"/>
        <end position="371"/>
    </location>
</feature>